<dbReference type="PANTHER" id="PTHR10217">
    <property type="entry name" value="VOLTAGE AND LIGAND GATED POTASSIUM CHANNEL"/>
    <property type="match status" value="1"/>
</dbReference>
<feature type="transmembrane region" description="Helical" evidence="23">
    <location>
        <begin position="416"/>
        <end position="434"/>
    </location>
</feature>
<evidence type="ECO:0000256" key="13">
    <source>
        <dbReference type="ARBA" id="ARBA00023303"/>
    </source>
</evidence>
<dbReference type="PRINTS" id="PR01465">
    <property type="entry name" value="ELKCHANNEL"/>
</dbReference>
<accession>A0A836AIB8</accession>
<dbReference type="PROSITE" id="PS50042">
    <property type="entry name" value="CNMP_BINDING_3"/>
    <property type="match status" value="1"/>
</dbReference>
<dbReference type="Gene3D" id="3.30.450.20">
    <property type="entry name" value="PAS domain"/>
    <property type="match status" value="1"/>
</dbReference>
<comment type="similarity">
    <text evidence="16">Belongs to the potassium channel family. H (Eag) (TC 1.A.1.20) subfamily. Kv12.1/KCNH8 sub-subfamily.</text>
</comment>
<keyword evidence="10" id="KW-0406">Ion transport</keyword>
<evidence type="ECO:0000256" key="10">
    <source>
        <dbReference type="ARBA" id="ARBA00023065"/>
    </source>
</evidence>
<evidence type="ECO:0000256" key="20">
    <source>
        <dbReference type="ARBA" id="ARBA00082965"/>
    </source>
</evidence>
<feature type="region of interest" description="Disordered" evidence="22">
    <location>
        <begin position="949"/>
        <end position="979"/>
    </location>
</feature>
<evidence type="ECO:0000256" key="3">
    <source>
        <dbReference type="ARBA" id="ARBA00022448"/>
    </source>
</evidence>
<comment type="subcellular location">
    <subcellularLocation>
        <location evidence="1">Membrane</location>
        <topology evidence="1">Multi-pass membrane protein</topology>
    </subcellularLocation>
</comment>
<feature type="region of interest" description="Disordered" evidence="22">
    <location>
        <begin position="1184"/>
        <end position="1239"/>
    </location>
</feature>
<dbReference type="InterPro" id="IPR001610">
    <property type="entry name" value="PAC"/>
</dbReference>
<evidence type="ECO:0000256" key="18">
    <source>
        <dbReference type="ARBA" id="ARBA00075968"/>
    </source>
</evidence>
<keyword evidence="5 23" id="KW-0812">Transmembrane</keyword>
<dbReference type="CDD" id="cd00130">
    <property type="entry name" value="PAS"/>
    <property type="match status" value="1"/>
</dbReference>
<evidence type="ECO:0000256" key="15">
    <source>
        <dbReference type="ARBA" id="ARBA00059583"/>
    </source>
</evidence>
<evidence type="ECO:0000256" key="19">
    <source>
        <dbReference type="ARBA" id="ARBA00076369"/>
    </source>
</evidence>
<dbReference type="SMART" id="SM00100">
    <property type="entry name" value="cNMP"/>
    <property type="match status" value="1"/>
</dbReference>
<keyword evidence="7" id="KW-0851">Voltage-gated channel</keyword>
<dbReference type="Pfam" id="PF13426">
    <property type="entry name" value="PAS_9"/>
    <property type="match status" value="1"/>
</dbReference>
<dbReference type="InterPro" id="IPR014710">
    <property type="entry name" value="RmlC-like_jellyroll"/>
</dbReference>
<feature type="domain" description="Cyclic nucleotide-binding" evidence="24">
    <location>
        <begin position="548"/>
        <end position="665"/>
    </location>
</feature>
<comment type="catalytic activity">
    <reaction evidence="14">
        <text>K(+)(in) = K(+)(out)</text>
        <dbReference type="Rhea" id="RHEA:29463"/>
        <dbReference type="ChEBI" id="CHEBI:29103"/>
    </reaction>
</comment>
<dbReference type="InterPro" id="IPR000014">
    <property type="entry name" value="PAS"/>
</dbReference>
<dbReference type="Proteomes" id="UP000664991">
    <property type="component" value="Unassembled WGS sequence"/>
</dbReference>
<evidence type="ECO:0000256" key="17">
    <source>
        <dbReference type="ARBA" id="ARBA00074384"/>
    </source>
</evidence>
<dbReference type="SMART" id="SM00086">
    <property type="entry name" value="PAC"/>
    <property type="match status" value="1"/>
</dbReference>
<keyword evidence="4" id="KW-0633">Potassium transport</keyword>
<dbReference type="PRINTS" id="PR01463">
    <property type="entry name" value="EAGCHANLFMLY"/>
</dbReference>
<dbReference type="FunFam" id="1.10.1200.260:FF:000002">
    <property type="entry name" value="Potassium voltage-gated channel subfamily H member 8"/>
    <property type="match status" value="1"/>
</dbReference>
<dbReference type="InterPro" id="IPR003950">
    <property type="entry name" value="K_chnl_volt-dep_ELK"/>
</dbReference>
<evidence type="ECO:0000256" key="14">
    <source>
        <dbReference type="ARBA" id="ARBA00034430"/>
    </source>
</evidence>
<dbReference type="GO" id="GO:0005886">
    <property type="term" value="C:plasma membrane"/>
    <property type="evidence" value="ECO:0007669"/>
    <property type="project" value="TreeGrafter"/>
</dbReference>
<sequence>MKGLLAPQNTFLDTIATRFDGTHSNFILANAQVAKGFPIVYCSDGFCELAGFARTEVMQKSCSCKFLFGVETNEQLMLQIEKSLEEKTEFKGEIMFYKKNGSPFWCLLDIVPIKNEKGDVVLFLASFKDITDTKVKITPEDKKEDKAKGRSKAGAHFDSARRRSRAVLYHISGHLQRREKNKLKISNNVFVDKPAFPEYKVSDAKKSKFILLHFSTFKAGWDWLILLATFYVAVTVPYNVCFIGNDDLSTTRSTTVSDIAVEILFIIDIILNFRTTYVSKSGQVIFEARSICIHYVTTWFIIDLIAALPFDLLYAFNVTVVSLVHLLKTVRLLRLLRLLQKLDRYSQHSTIVLTLLMSMFALLAHWMACIWYVIGKMEREDNSLLKWEVGWLHELGKRLESPYYGNNTLGGPSIRSAYIAALYFTLSSLTSVGFGNVSANTDAEKIFSICTMLIGALMHALVFGNVTAIIQRMYSRWSLYHTRTKDLKDFIRVHHLPQQLKQRMLEYFQTTWSVNNGIDSNELLKDFPDELRSDITMHLNKEILQLSLFECASRGCLRSLSLHIKTSFCAPGEYLLRQGDALQAIYFVCSGSMEVLKDSTVLAILGKGDLIGANLSIKDQVIKTNADVKALTYCDLQCIILKGLFEVLDLYPEYAHKFVEDIQHDLTYNLREGHESDVISRFSNKSTVSQSEPKGNGSIKKRLPSIVEDEEEEDDEGEETASLSPVYTRAPASSRSKRPGGGKSYLGLSLKQLASGTVPFHSPIRVSSSNSPKTKQEMDAPNYGRRKENLKLQLSTWNSAGPPDLSPRIVDGIEDGNSSEESQTFDFGSERIRPEPRISPPLGDPEIGAAVLFIKAEETRQQISKLNSEVTTLTQEVSQLGRDMKTVMQLLEHVLSPQQQSRLCSLHTASLRPSSFQGGMTWSTHQPCLHLQAAGAAYTPAQLCQGSVTPERWSVGPSSAGGSPLQTGAQEQSPAGVELRASPSLDHAPAHCQVVQEGRLQLLRCISPQSDTTLTPLQSISATLSSSACSSSETSLHLVLPSRSEEGSLGQGASQADGSAVHLMRTAQSCASDYSAVSSSLCGSEFGKGLTTPDYERFTKEDVFVFVTPNDERITRGHHLYENMYQLQLSVKISYETKKDFKEEWHLFQALKDKEDFSKQRKRKMIEFPGAAFRSDVILSTTQRKPSIHTEKQAAKAVSSGSGARALEPGRRSSASLRAPEPALCSKRSGANEKPSHRN</sequence>
<feature type="transmembrane region" description="Helical" evidence="23">
    <location>
        <begin position="312"/>
        <end position="330"/>
    </location>
</feature>
<feature type="compositionally biased region" description="Basic and acidic residues" evidence="22">
    <location>
        <begin position="1230"/>
        <end position="1239"/>
    </location>
</feature>
<dbReference type="Gene3D" id="2.60.120.10">
    <property type="entry name" value="Jelly Rolls"/>
    <property type="match status" value="1"/>
</dbReference>
<feature type="compositionally biased region" description="Polar residues" evidence="22">
    <location>
        <begin position="681"/>
        <end position="693"/>
    </location>
</feature>
<evidence type="ECO:0000313" key="27">
    <source>
        <dbReference type="Proteomes" id="UP000664991"/>
    </source>
</evidence>
<dbReference type="Gene3D" id="1.10.287.70">
    <property type="match status" value="1"/>
</dbReference>
<evidence type="ECO:0000256" key="1">
    <source>
        <dbReference type="ARBA" id="ARBA00004141"/>
    </source>
</evidence>
<feature type="coiled-coil region" evidence="21">
    <location>
        <begin position="856"/>
        <end position="883"/>
    </location>
</feature>
<comment type="function">
    <text evidence="15">Pore-forming (alpha) subunit of a voltage-gated delayed rectifier potassium channel that mediates outward-rectifying potassium currents. Elicits a slowly activating, non-inactivating and slowly deactivation outwards potassium current at depolarizating voltages from -30 mV to +50mV. Shows no obvious change in the activation rate from different holding potentials. Activation is strongly dependent on the pH of the external solution.</text>
</comment>
<feature type="compositionally biased region" description="Acidic residues" evidence="22">
    <location>
        <begin position="707"/>
        <end position="719"/>
    </location>
</feature>
<dbReference type="FunFam" id="3.30.450.20:FF:000118">
    <property type="entry name" value="Potassium voltage-gated channel subfamily H member 8"/>
    <property type="match status" value="1"/>
</dbReference>
<keyword evidence="13" id="KW-0407">Ion channel</keyword>
<dbReference type="GO" id="GO:0005251">
    <property type="term" value="F:delayed rectifier potassium channel activity"/>
    <property type="evidence" value="ECO:0007669"/>
    <property type="project" value="UniProtKB-ARBA"/>
</dbReference>
<dbReference type="EMBL" id="JAEMGP010000001">
    <property type="protein sequence ID" value="KAG5216407.1"/>
    <property type="molecule type" value="Genomic_DNA"/>
</dbReference>
<dbReference type="Gene3D" id="1.10.1200.260">
    <property type="match status" value="1"/>
</dbReference>
<keyword evidence="3" id="KW-0813">Transport</keyword>
<feature type="transmembrane region" description="Helical" evidence="23">
    <location>
        <begin position="446"/>
        <end position="470"/>
    </location>
</feature>
<dbReference type="InterPro" id="IPR003938">
    <property type="entry name" value="K_chnl_volt-dep_EAG/ELK/ERG"/>
</dbReference>
<evidence type="ECO:0000256" key="22">
    <source>
        <dbReference type="SAM" id="MobiDB-lite"/>
    </source>
</evidence>
<dbReference type="SUPFAM" id="SSF55785">
    <property type="entry name" value="PYP-like sensor domain (PAS domain)"/>
    <property type="match status" value="1"/>
</dbReference>
<organism evidence="26 27">
    <name type="scientific">Ovis aries</name>
    <name type="common">Sheep</name>
    <dbReference type="NCBI Taxonomy" id="9940"/>
    <lineage>
        <taxon>Eukaryota</taxon>
        <taxon>Metazoa</taxon>
        <taxon>Chordata</taxon>
        <taxon>Craniata</taxon>
        <taxon>Vertebrata</taxon>
        <taxon>Euteleostomi</taxon>
        <taxon>Mammalia</taxon>
        <taxon>Eutheria</taxon>
        <taxon>Laurasiatheria</taxon>
        <taxon>Artiodactyla</taxon>
        <taxon>Ruminantia</taxon>
        <taxon>Pecora</taxon>
        <taxon>Bovidae</taxon>
        <taxon>Caprinae</taxon>
        <taxon>Ovis</taxon>
    </lineage>
</organism>
<dbReference type="InterPro" id="IPR000700">
    <property type="entry name" value="PAS-assoc_C"/>
</dbReference>
<evidence type="ECO:0000256" key="21">
    <source>
        <dbReference type="SAM" id="Coils"/>
    </source>
</evidence>
<proteinExistence type="inferred from homology"/>
<dbReference type="InterPro" id="IPR000595">
    <property type="entry name" value="cNMP-bd_dom"/>
</dbReference>
<evidence type="ECO:0000256" key="8">
    <source>
        <dbReference type="ARBA" id="ARBA00022958"/>
    </source>
</evidence>
<dbReference type="SUPFAM" id="SSF81324">
    <property type="entry name" value="Voltage-gated potassium channels"/>
    <property type="match status" value="1"/>
</dbReference>
<evidence type="ECO:0000256" key="7">
    <source>
        <dbReference type="ARBA" id="ARBA00022882"/>
    </source>
</evidence>
<feature type="region of interest" description="Disordered" evidence="22">
    <location>
        <begin position="813"/>
        <end position="844"/>
    </location>
</feature>
<feature type="region of interest" description="Disordered" evidence="22">
    <location>
        <begin position="761"/>
        <end position="781"/>
    </location>
</feature>
<keyword evidence="11 23" id="KW-0472">Membrane</keyword>
<comment type="subunit">
    <text evidence="2">The potassium channel is probably composed of a homo- or heterotetrameric complex of pore-forming alpha subunits that can associate with modulating beta subunits.</text>
</comment>
<keyword evidence="9 23" id="KW-1133">Transmembrane helix</keyword>
<dbReference type="InterPro" id="IPR018490">
    <property type="entry name" value="cNMP-bd_dom_sf"/>
</dbReference>
<evidence type="ECO:0000256" key="23">
    <source>
        <dbReference type="SAM" id="Phobius"/>
    </source>
</evidence>
<dbReference type="InterPro" id="IPR050818">
    <property type="entry name" value="KCNH_animal-type"/>
</dbReference>
<reference evidence="26 27" key="1">
    <citation type="submission" date="2020-12" db="EMBL/GenBank/DDBJ databases">
        <title>De novo assembly of Tibetan sheep genome.</title>
        <authorList>
            <person name="Li X."/>
        </authorList>
    </citation>
    <scope>NUCLEOTIDE SEQUENCE [LARGE SCALE GENOMIC DNA]</scope>
    <source>
        <tissue evidence="26">Heart</tissue>
    </source>
</reference>
<keyword evidence="8" id="KW-0630">Potassium</keyword>
<dbReference type="InterPro" id="IPR035965">
    <property type="entry name" value="PAS-like_dom_sf"/>
</dbReference>
<feature type="transmembrane region" description="Helical" evidence="23">
    <location>
        <begin position="254"/>
        <end position="273"/>
    </location>
</feature>
<evidence type="ECO:0000256" key="5">
    <source>
        <dbReference type="ARBA" id="ARBA00022692"/>
    </source>
</evidence>
<evidence type="ECO:0000256" key="4">
    <source>
        <dbReference type="ARBA" id="ARBA00022538"/>
    </source>
</evidence>
<dbReference type="AlphaFoldDB" id="A0A836AIB8"/>
<evidence type="ECO:0000256" key="12">
    <source>
        <dbReference type="ARBA" id="ARBA00023180"/>
    </source>
</evidence>
<dbReference type="SUPFAM" id="SSF51206">
    <property type="entry name" value="cAMP-binding domain-like"/>
    <property type="match status" value="1"/>
</dbReference>
<dbReference type="PANTHER" id="PTHR10217:SF380">
    <property type="entry name" value="POTASSIUM VOLTAGE-GATED CHANNEL SUBFAMILY H MEMBER 8"/>
    <property type="match status" value="1"/>
</dbReference>
<evidence type="ECO:0000256" key="11">
    <source>
        <dbReference type="ARBA" id="ARBA00023136"/>
    </source>
</evidence>
<keyword evidence="6" id="KW-0631">Potassium channel</keyword>
<dbReference type="GO" id="GO:0034702">
    <property type="term" value="C:monoatomic ion channel complex"/>
    <property type="evidence" value="ECO:0007669"/>
    <property type="project" value="UniProtKB-KW"/>
</dbReference>
<evidence type="ECO:0000256" key="6">
    <source>
        <dbReference type="ARBA" id="ARBA00022826"/>
    </source>
</evidence>
<dbReference type="Pfam" id="PF00520">
    <property type="entry name" value="Ion_trans"/>
    <property type="match status" value="1"/>
</dbReference>
<feature type="transmembrane region" description="Helical" evidence="23">
    <location>
        <begin position="351"/>
        <end position="374"/>
    </location>
</feature>
<keyword evidence="21" id="KW-0175">Coiled coil</keyword>
<evidence type="ECO:0000259" key="25">
    <source>
        <dbReference type="PROSITE" id="PS50113"/>
    </source>
</evidence>
<protein>
    <recommendedName>
        <fullName evidence="17">Voltage-gated delayed rectifier potassium channel KCNH8</fullName>
    </recommendedName>
    <alternativeName>
        <fullName evidence="19">Ether-a-go-go-like potassium channel 3</fullName>
    </alternativeName>
    <alternativeName>
        <fullName evidence="18">Potassium voltage-gated channel subfamily H member 8</fullName>
    </alternativeName>
    <alternativeName>
        <fullName evidence="20">Voltage-gated potassium channel subunit Kv12.1</fullName>
    </alternativeName>
</protein>
<feature type="compositionally biased region" description="Polar residues" evidence="22">
    <location>
        <begin position="956"/>
        <end position="973"/>
    </location>
</feature>
<dbReference type="PROSITE" id="PS50113">
    <property type="entry name" value="PAC"/>
    <property type="match status" value="1"/>
</dbReference>
<evidence type="ECO:0000313" key="26">
    <source>
        <dbReference type="EMBL" id="KAG5216407.1"/>
    </source>
</evidence>
<name>A0A836AIB8_SHEEP</name>
<dbReference type="CDD" id="cd00038">
    <property type="entry name" value="CAP_ED"/>
    <property type="match status" value="1"/>
</dbReference>
<dbReference type="InterPro" id="IPR005821">
    <property type="entry name" value="Ion_trans_dom"/>
</dbReference>
<feature type="transmembrane region" description="Helical" evidence="23">
    <location>
        <begin position="209"/>
        <end position="234"/>
    </location>
</feature>
<evidence type="ECO:0000256" key="9">
    <source>
        <dbReference type="ARBA" id="ARBA00022989"/>
    </source>
</evidence>
<feature type="domain" description="PAC" evidence="25">
    <location>
        <begin position="90"/>
        <end position="142"/>
    </location>
</feature>
<gene>
    <name evidence="26" type="ORF">JEQ12_001983</name>
</gene>
<evidence type="ECO:0000256" key="16">
    <source>
        <dbReference type="ARBA" id="ARBA00061613"/>
    </source>
</evidence>
<dbReference type="Pfam" id="PF00027">
    <property type="entry name" value="cNMP_binding"/>
    <property type="match status" value="1"/>
</dbReference>
<dbReference type="GO" id="GO:0042391">
    <property type="term" value="P:regulation of membrane potential"/>
    <property type="evidence" value="ECO:0007669"/>
    <property type="project" value="TreeGrafter"/>
</dbReference>
<dbReference type="FunFam" id="2.60.120.10:FF:000014">
    <property type="entry name" value="Potassium voltage-gated channel, subfamily H (Eag-related), member 4"/>
    <property type="match status" value="1"/>
</dbReference>
<dbReference type="NCBIfam" id="TIGR00229">
    <property type="entry name" value="sensory_box"/>
    <property type="match status" value="1"/>
</dbReference>
<evidence type="ECO:0000259" key="24">
    <source>
        <dbReference type="PROSITE" id="PS50042"/>
    </source>
</evidence>
<feature type="region of interest" description="Disordered" evidence="22">
    <location>
        <begin position="681"/>
        <end position="744"/>
    </location>
</feature>
<evidence type="ECO:0000256" key="2">
    <source>
        <dbReference type="ARBA" id="ARBA00011552"/>
    </source>
</evidence>
<keyword evidence="12" id="KW-0325">Glycoprotein</keyword>
<comment type="caution">
    <text evidence="26">The sequence shown here is derived from an EMBL/GenBank/DDBJ whole genome shotgun (WGS) entry which is preliminary data.</text>
</comment>